<protein>
    <submittedName>
        <fullName evidence="3">Phage terminase large subunit-like protein</fullName>
    </submittedName>
</protein>
<dbReference type="AlphaFoldDB" id="A0A4R3LUK0"/>
<evidence type="ECO:0000259" key="2">
    <source>
        <dbReference type="Pfam" id="PF17289"/>
    </source>
</evidence>
<evidence type="ECO:0000313" key="3">
    <source>
        <dbReference type="EMBL" id="TCT04181.1"/>
    </source>
</evidence>
<dbReference type="Pfam" id="PF17289">
    <property type="entry name" value="Terminase_6C"/>
    <property type="match status" value="1"/>
</dbReference>
<gene>
    <name evidence="3" type="ORF">EDC22_11657</name>
</gene>
<evidence type="ECO:0000313" key="4">
    <source>
        <dbReference type="Proteomes" id="UP000295678"/>
    </source>
</evidence>
<comment type="caution">
    <text evidence="3">The sequence shown here is derived from an EMBL/GenBank/DDBJ whole genome shotgun (WGS) entry which is preliminary data.</text>
</comment>
<accession>A0A4R3LUK0</accession>
<proteinExistence type="predicted"/>
<organism evidence="3 4">
    <name type="scientific">Tepidamorphus gemmatus</name>
    <dbReference type="NCBI Taxonomy" id="747076"/>
    <lineage>
        <taxon>Bacteria</taxon>
        <taxon>Pseudomonadati</taxon>
        <taxon>Pseudomonadota</taxon>
        <taxon>Alphaproteobacteria</taxon>
        <taxon>Hyphomicrobiales</taxon>
        <taxon>Tepidamorphaceae</taxon>
        <taxon>Tepidamorphus</taxon>
    </lineage>
</organism>
<dbReference type="RefSeq" id="WP_425385542.1">
    <property type="nucleotide sequence ID" value="NZ_SMAK01000016.1"/>
</dbReference>
<dbReference type="Proteomes" id="UP000295678">
    <property type="component" value="Unassembled WGS sequence"/>
</dbReference>
<dbReference type="InterPro" id="IPR027417">
    <property type="entry name" value="P-loop_NTPase"/>
</dbReference>
<dbReference type="InterPro" id="IPR035421">
    <property type="entry name" value="Terminase_6C"/>
</dbReference>
<dbReference type="EMBL" id="SMAK01000016">
    <property type="protein sequence ID" value="TCT04181.1"/>
    <property type="molecule type" value="Genomic_DNA"/>
</dbReference>
<dbReference type="Gene3D" id="3.40.50.300">
    <property type="entry name" value="P-loop containing nucleotide triphosphate hydrolases"/>
    <property type="match status" value="1"/>
</dbReference>
<name>A0A4R3LUK0_9HYPH</name>
<evidence type="ECO:0000256" key="1">
    <source>
        <dbReference type="ARBA" id="ARBA00022612"/>
    </source>
</evidence>
<keyword evidence="1" id="KW-1188">Viral release from host cell</keyword>
<feature type="domain" description="Terminase large subunit gp17-like C-terminal" evidence="2">
    <location>
        <begin position="280"/>
        <end position="429"/>
    </location>
</feature>
<sequence length="443" mass="47194">MPTLPATICPASVDLRQTIDRLTTNEIVRLIDDFALWARPAQLPPPDGWTVWLLLGGRGAGKTRAGAEWVRGLALGLAPWSDRPLSPIALVAETLQDAREVMVEGVSGLLAAGAAGAPGGRPAWSPARRRLEWPNGAVAQAFSAEDPDSLRGPQFAAAWADELAKWRHAEAAWDMLQFALRLGDRPRQLITTTPRSIPLLRRLVADPAVAVTRMATAENAANLAPAFLDAVVGRYRGTRLGRQELEAELIADRADALFRRETIEASRVNAAPALARIVVAVDPPAGTTGAACGIVAAGIGEGPRDAALLYVLADATIEAAQPAAWAARAVGLFHALAADRLVAEANQGGEMVAAVIGQVDPAVPVRLVHARRGKRLRAEPVAALYEQGRVRHVGALPRLEDEMCDFGLDGLSDGRSPDRLDALVWALSELALSPAREPRIRRL</sequence>
<dbReference type="Pfam" id="PF03237">
    <property type="entry name" value="Terminase_6N"/>
    <property type="match status" value="1"/>
</dbReference>
<reference evidence="3 4" key="1">
    <citation type="submission" date="2019-03" db="EMBL/GenBank/DDBJ databases">
        <title>Genomic Encyclopedia of Type Strains, Phase IV (KMG-IV): sequencing the most valuable type-strain genomes for metagenomic binning, comparative biology and taxonomic classification.</title>
        <authorList>
            <person name="Goeker M."/>
        </authorList>
    </citation>
    <scope>NUCLEOTIDE SEQUENCE [LARGE SCALE GENOMIC DNA]</scope>
    <source>
        <strain evidence="3 4">DSM 19345</strain>
    </source>
</reference>
<keyword evidence="4" id="KW-1185">Reference proteome</keyword>